<evidence type="ECO:0000256" key="1">
    <source>
        <dbReference type="ARBA" id="ARBA00022801"/>
    </source>
</evidence>
<comment type="caution">
    <text evidence="2">The sequence shown here is derived from an EMBL/GenBank/DDBJ whole genome shotgun (WGS) entry which is preliminary data.</text>
</comment>
<dbReference type="InterPro" id="IPR051058">
    <property type="entry name" value="GDSL_Est/Lipase"/>
</dbReference>
<keyword evidence="3" id="KW-1185">Reference proteome</keyword>
<dbReference type="EMBL" id="MU150490">
    <property type="protein sequence ID" value="KAF9455928.1"/>
    <property type="molecule type" value="Genomic_DNA"/>
</dbReference>
<evidence type="ECO:0000313" key="2">
    <source>
        <dbReference type="EMBL" id="KAF9455928.1"/>
    </source>
</evidence>
<accession>A0A9P5XQY1</accession>
<evidence type="ECO:0008006" key="4">
    <source>
        <dbReference type="Google" id="ProtNLM"/>
    </source>
</evidence>
<dbReference type="InterPro" id="IPR036514">
    <property type="entry name" value="SGNH_hydro_sf"/>
</dbReference>
<dbReference type="SUPFAM" id="SSF52266">
    <property type="entry name" value="SGNH hydrolase"/>
    <property type="match status" value="1"/>
</dbReference>
<sequence>MNVPFAHPGVIAVPYPSRYMPFNMKIALALFAASAGFSSASIIDQAKFIFAFRLMRDYFYPNAVSTDLISYTAEGWNGQGDPLASHSLSCSTAGPNWARQFTNIVNHTQFINLAVSGATSDKDIVFASPPDFRSQTTSFLNFVVPFPEKVAWTKTNAIFTVSFGTNDVNNSYKNTAGNGTSLYSQDLDSYFSTVEKLYVAGARQFVFNNVVPFDRAQIGVSQGTTLQTKLRTSQNSILDFNSQLSTKAAAYCGSKTDIKCSVFDTHALFTNIMNNFRNFGFATPDGFCNSYASRGGCDVLPTVDSSCLGPVSVYVWKDSLHPAWAADTLWAQGLFNQLSSIN</sequence>
<dbReference type="PANTHER" id="PTHR45648:SF22">
    <property type="entry name" value="GDSL LIPASE_ACYLHYDROLASE FAMILY PROTEIN (AFU_ORTHOLOGUE AFUA_4G14700)"/>
    <property type="match status" value="1"/>
</dbReference>
<proteinExistence type="predicted"/>
<evidence type="ECO:0000313" key="3">
    <source>
        <dbReference type="Proteomes" id="UP000807353"/>
    </source>
</evidence>
<protein>
    <recommendedName>
        <fullName evidence="4">Carbohydrate esterase family 16 protein</fullName>
    </recommendedName>
</protein>
<reference evidence="2" key="1">
    <citation type="submission" date="2020-11" db="EMBL/GenBank/DDBJ databases">
        <authorList>
            <consortium name="DOE Joint Genome Institute"/>
            <person name="Ahrendt S."/>
            <person name="Riley R."/>
            <person name="Andreopoulos W."/>
            <person name="Labutti K."/>
            <person name="Pangilinan J."/>
            <person name="Ruiz-Duenas F.J."/>
            <person name="Barrasa J.M."/>
            <person name="Sanchez-Garcia M."/>
            <person name="Camarero S."/>
            <person name="Miyauchi S."/>
            <person name="Serrano A."/>
            <person name="Linde D."/>
            <person name="Babiker R."/>
            <person name="Drula E."/>
            <person name="Ayuso-Fernandez I."/>
            <person name="Pacheco R."/>
            <person name="Padilla G."/>
            <person name="Ferreira P."/>
            <person name="Barriuso J."/>
            <person name="Kellner H."/>
            <person name="Castanera R."/>
            <person name="Alfaro M."/>
            <person name="Ramirez L."/>
            <person name="Pisabarro A.G."/>
            <person name="Kuo A."/>
            <person name="Tritt A."/>
            <person name="Lipzen A."/>
            <person name="He G."/>
            <person name="Yan M."/>
            <person name="Ng V."/>
            <person name="Cullen D."/>
            <person name="Martin F."/>
            <person name="Rosso M.-N."/>
            <person name="Henrissat B."/>
            <person name="Hibbett D."/>
            <person name="Martinez A.T."/>
            <person name="Grigoriev I.V."/>
        </authorList>
    </citation>
    <scope>NUCLEOTIDE SEQUENCE</scope>
    <source>
        <strain evidence="2">CBS 247.69</strain>
    </source>
</reference>
<dbReference type="Pfam" id="PF00657">
    <property type="entry name" value="Lipase_GDSL"/>
    <property type="match status" value="1"/>
</dbReference>
<gene>
    <name evidence="2" type="ORF">BDZ94DRAFT_1315677</name>
</gene>
<name>A0A9P5XQY1_9AGAR</name>
<keyword evidence="1" id="KW-0378">Hydrolase</keyword>
<dbReference type="Proteomes" id="UP000807353">
    <property type="component" value="Unassembled WGS sequence"/>
</dbReference>
<dbReference type="InterPro" id="IPR001087">
    <property type="entry name" value="GDSL"/>
</dbReference>
<dbReference type="OrthoDB" id="1600564at2759"/>
<dbReference type="AlphaFoldDB" id="A0A9P5XQY1"/>
<dbReference type="GO" id="GO:0016788">
    <property type="term" value="F:hydrolase activity, acting on ester bonds"/>
    <property type="evidence" value="ECO:0007669"/>
    <property type="project" value="InterPro"/>
</dbReference>
<dbReference type="Gene3D" id="3.40.50.1110">
    <property type="entry name" value="SGNH hydrolase"/>
    <property type="match status" value="1"/>
</dbReference>
<dbReference type="PANTHER" id="PTHR45648">
    <property type="entry name" value="GDSL LIPASE/ACYLHYDROLASE FAMILY PROTEIN (AFU_ORTHOLOGUE AFUA_4G14700)"/>
    <property type="match status" value="1"/>
</dbReference>
<organism evidence="2 3">
    <name type="scientific">Collybia nuda</name>
    <dbReference type="NCBI Taxonomy" id="64659"/>
    <lineage>
        <taxon>Eukaryota</taxon>
        <taxon>Fungi</taxon>
        <taxon>Dikarya</taxon>
        <taxon>Basidiomycota</taxon>
        <taxon>Agaricomycotina</taxon>
        <taxon>Agaricomycetes</taxon>
        <taxon>Agaricomycetidae</taxon>
        <taxon>Agaricales</taxon>
        <taxon>Tricholomatineae</taxon>
        <taxon>Clitocybaceae</taxon>
        <taxon>Collybia</taxon>
    </lineage>
</organism>